<dbReference type="EMBL" id="ASHM01129620">
    <property type="protein sequence ID" value="PNX58905.1"/>
    <property type="molecule type" value="Genomic_DNA"/>
</dbReference>
<dbReference type="Proteomes" id="UP000236291">
    <property type="component" value="Unassembled WGS sequence"/>
</dbReference>
<dbReference type="STRING" id="57577.A0A2K3JXW9"/>
<dbReference type="AlphaFoldDB" id="A0A2K3JXW9"/>
<protein>
    <submittedName>
        <fullName evidence="3">Uncharacterized protein</fullName>
    </submittedName>
</protein>
<feature type="region of interest" description="Disordered" evidence="1">
    <location>
        <begin position="45"/>
        <end position="72"/>
    </location>
</feature>
<keyword evidence="2" id="KW-1133">Transmembrane helix</keyword>
<organism evidence="3 4">
    <name type="scientific">Trifolium pratense</name>
    <name type="common">Red clover</name>
    <dbReference type="NCBI Taxonomy" id="57577"/>
    <lineage>
        <taxon>Eukaryota</taxon>
        <taxon>Viridiplantae</taxon>
        <taxon>Streptophyta</taxon>
        <taxon>Embryophyta</taxon>
        <taxon>Tracheophyta</taxon>
        <taxon>Spermatophyta</taxon>
        <taxon>Magnoliopsida</taxon>
        <taxon>eudicotyledons</taxon>
        <taxon>Gunneridae</taxon>
        <taxon>Pentapetalae</taxon>
        <taxon>rosids</taxon>
        <taxon>fabids</taxon>
        <taxon>Fabales</taxon>
        <taxon>Fabaceae</taxon>
        <taxon>Papilionoideae</taxon>
        <taxon>50 kb inversion clade</taxon>
        <taxon>NPAAA clade</taxon>
        <taxon>Hologalegina</taxon>
        <taxon>IRL clade</taxon>
        <taxon>Trifolieae</taxon>
        <taxon>Trifolium</taxon>
    </lineage>
</organism>
<feature type="compositionally biased region" description="Basic and acidic residues" evidence="1">
    <location>
        <begin position="45"/>
        <end position="59"/>
    </location>
</feature>
<evidence type="ECO:0000256" key="2">
    <source>
        <dbReference type="SAM" id="Phobius"/>
    </source>
</evidence>
<evidence type="ECO:0000256" key="1">
    <source>
        <dbReference type="SAM" id="MobiDB-lite"/>
    </source>
</evidence>
<keyword evidence="2" id="KW-0472">Membrane</keyword>
<accession>A0A2K3JXW9</accession>
<comment type="caution">
    <text evidence="3">The sequence shown here is derived from an EMBL/GenBank/DDBJ whole genome shotgun (WGS) entry which is preliminary data.</text>
</comment>
<feature type="region of interest" description="Disordered" evidence="1">
    <location>
        <begin position="1"/>
        <end position="21"/>
    </location>
</feature>
<gene>
    <name evidence="3" type="ORF">L195_g059420</name>
</gene>
<reference evidence="3 4" key="2">
    <citation type="journal article" date="2017" name="Front. Plant Sci.">
        <title>Gene Classification and Mining of Molecular Markers Useful in Red Clover (Trifolium pratense) Breeding.</title>
        <authorList>
            <person name="Istvanek J."/>
            <person name="Dluhosova J."/>
            <person name="Dluhos P."/>
            <person name="Patkova L."/>
            <person name="Nedelnik J."/>
            <person name="Repkova J."/>
        </authorList>
    </citation>
    <scope>NUCLEOTIDE SEQUENCE [LARGE SCALE GENOMIC DNA]</scope>
    <source>
        <strain evidence="4">cv. Tatra</strain>
        <tissue evidence="3">Young leaves</tissue>
    </source>
</reference>
<feature type="non-terminal residue" evidence="3">
    <location>
        <position position="120"/>
    </location>
</feature>
<evidence type="ECO:0000313" key="3">
    <source>
        <dbReference type="EMBL" id="PNX58905.1"/>
    </source>
</evidence>
<reference evidence="3 4" key="1">
    <citation type="journal article" date="2014" name="Am. J. Bot.">
        <title>Genome assembly and annotation for red clover (Trifolium pratense; Fabaceae).</title>
        <authorList>
            <person name="Istvanek J."/>
            <person name="Jaros M."/>
            <person name="Krenek A."/>
            <person name="Repkova J."/>
        </authorList>
    </citation>
    <scope>NUCLEOTIDE SEQUENCE [LARGE SCALE GENOMIC DNA]</scope>
    <source>
        <strain evidence="4">cv. Tatra</strain>
        <tissue evidence="3">Young leaves</tissue>
    </source>
</reference>
<proteinExistence type="predicted"/>
<evidence type="ECO:0000313" key="4">
    <source>
        <dbReference type="Proteomes" id="UP000236291"/>
    </source>
</evidence>
<sequence length="120" mass="12950">MDHRVCVDGEGEGEGEGEGSIRLQVGELRRLSETTSKCATMFEPRRGLSSIEKRDSCEADKDDNSDESSTTVRAPEKKLTLFALRLAVLEKAATGLGTLGFIWATVVLLGGFAITLDKSD</sequence>
<name>A0A2K3JXW9_TRIPR</name>
<dbReference type="ExpressionAtlas" id="A0A2K3JXW9">
    <property type="expression patterns" value="baseline"/>
</dbReference>
<keyword evidence="2" id="KW-0812">Transmembrane</keyword>
<feature type="transmembrane region" description="Helical" evidence="2">
    <location>
        <begin position="92"/>
        <end position="114"/>
    </location>
</feature>